<evidence type="ECO:0000256" key="7">
    <source>
        <dbReference type="RuleBase" id="RU363032"/>
    </source>
</evidence>
<feature type="transmembrane region" description="Helical" evidence="7">
    <location>
        <begin position="20"/>
        <end position="41"/>
    </location>
</feature>
<proteinExistence type="inferred from homology"/>
<dbReference type="SUPFAM" id="SSF161098">
    <property type="entry name" value="MetI-like"/>
    <property type="match status" value="1"/>
</dbReference>
<keyword evidence="6 7" id="KW-0472">Membrane</keyword>
<evidence type="ECO:0000256" key="5">
    <source>
        <dbReference type="ARBA" id="ARBA00022989"/>
    </source>
</evidence>
<name>A0A9D5LY10_9FIRM</name>
<dbReference type="Pfam" id="PF00528">
    <property type="entry name" value="BPD_transp_1"/>
    <property type="match status" value="1"/>
</dbReference>
<keyword evidence="10" id="KW-1185">Reference proteome</keyword>
<dbReference type="PANTHER" id="PTHR43227">
    <property type="entry name" value="BLL4140 PROTEIN"/>
    <property type="match status" value="1"/>
</dbReference>
<dbReference type="EMBL" id="JADCKB010000010">
    <property type="protein sequence ID" value="MBE5040051.1"/>
    <property type="molecule type" value="Genomic_DNA"/>
</dbReference>
<feature type="transmembrane region" description="Helical" evidence="7">
    <location>
        <begin position="214"/>
        <end position="232"/>
    </location>
</feature>
<dbReference type="Gene3D" id="1.10.3720.10">
    <property type="entry name" value="MetI-like"/>
    <property type="match status" value="1"/>
</dbReference>
<feature type="transmembrane region" description="Helical" evidence="7">
    <location>
        <begin position="127"/>
        <end position="151"/>
    </location>
</feature>
<dbReference type="CDD" id="cd06261">
    <property type="entry name" value="TM_PBP2"/>
    <property type="match status" value="1"/>
</dbReference>
<feature type="transmembrane region" description="Helical" evidence="7">
    <location>
        <begin position="171"/>
        <end position="193"/>
    </location>
</feature>
<keyword evidence="4 7" id="KW-0812">Transmembrane</keyword>
<accession>A0A9D5LY10</accession>
<dbReference type="InterPro" id="IPR000515">
    <property type="entry name" value="MetI-like"/>
</dbReference>
<feature type="transmembrane region" description="Helical" evidence="7">
    <location>
        <begin position="87"/>
        <end position="106"/>
    </location>
</feature>
<gene>
    <name evidence="9" type="ORF">INF28_06180</name>
</gene>
<dbReference type="PANTHER" id="PTHR43227:SF11">
    <property type="entry name" value="BLL4140 PROTEIN"/>
    <property type="match status" value="1"/>
</dbReference>
<keyword evidence="2 7" id="KW-0813">Transport</keyword>
<dbReference type="AlphaFoldDB" id="A0A9D5LY10"/>
<evidence type="ECO:0000313" key="10">
    <source>
        <dbReference type="Proteomes" id="UP000806542"/>
    </source>
</evidence>
<dbReference type="GO" id="GO:0005886">
    <property type="term" value="C:plasma membrane"/>
    <property type="evidence" value="ECO:0007669"/>
    <property type="project" value="UniProtKB-SubCell"/>
</dbReference>
<organism evidence="9 10">
    <name type="scientific">Ructibacterium gallinarum</name>
    <dbReference type="NCBI Taxonomy" id="2779355"/>
    <lineage>
        <taxon>Bacteria</taxon>
        <taxon>Bacillati</taxon>
        <taxon>Bacillota</taxon>
        <taxon>Clostridia</taxon>
        <taxon>Eubacteriales</taxon>
        <taxon>Oscillospiraceae</taxon>
        <taxon>Ructibacterium</taxon>
    </lineage>
</organism>
<dbReference type="RefSeq" id="WP_226392599.1">
    <property type="nucleotide sequence ID" value="NZ_JADCKB010000010.1"/>
</dbReference>
<evidence type="ECO:0000256" key="1">
    <source>
        <dbReference type="ARBA" id="ARBA00004651"/>
    </source>
</evidence>
<dbReference type="InterPro" id="IPR050809">
    <property type="entry name" value="UgpAE/MalFG_permease"/>
</dbReference>
<protein>
    <submittedName>
        <fullName evidence="9">Sugar ABC transporter permease</fullName>
    </submittedName>
</protein>
<keyword evidence="5 7" id="KW-1133">Transmembrane helix</keyword>
<evidence type="ECO:0000256" key="4">
    <source>
        <dbReference type="ARBA" id="ARBA00022692"/>
    </source>
</evidence>
<comment type="caution">
    <text evidence="9">The sequence shown here is derived from an EMBL/GenBank/DDBJ whole genome shotgun (WGS) entry which is preliminary data.</text>
</comment>
<keyword evidence="3" id="KW-1003">Cell membrane</keyword>
<evidence type="ECO:0000259" key="8">
    <source>
        <dbReference type="PROSITE" id="PS50928"/>
    </source>
</evidence>
<comment type="similarity">
    <text evidence="7">Belongs to the binding-protein-dependent transport system permease family.</text>
</comment>
<sequence>MYAAKKYTKKAIRQDWHRNWALYLLMIPVLLFYLCFCYKPMYGAIIAFKDYDPVMGILGSDWVGLKNFTDFFQSSDFVRVFRNTIKISVLNILFGFPAPIILALLINELEQKKFAKTVQTITYMPHFISLVVVCGLIKDFVSDSGVITSILGMFGFPQVNMLQEPGMFVPIYIISGIWQEIGWGSIIYLAALAGVDQQLYEAASIDGAGRLRQTFSVTLPGIMPTIVTMFILKLGTIMNVGFEKIILLYDPITYETADVISSYVYRKGIVDSDYGFSTAVGLFNSVINFALIIISNTISRRVNDTSLW</sequence>
<evidence type="ECO:0000256" key="3">
    <source>
        <dbReference type="ARBA" id="ARBA00022475"/>
    </source>
</evidence>
<comment type="subcellular location">
    <subcellularLocation>
        <location evidence="1 7">Cell membrane</location>
        <topology evidence="1 7">Multi-pass membrane protein</topology>
    </subcellularLocation>
</comment>
<feature type="domain" description="ABC transmembrane type-1" evidence="8">
    <location>
        <begin position="81"/>
        <end position="295"/>
    </location>
</feature>
<evidence type="ECO:0000313" key="9">
    <source>
        <dbReference type="EMBL" id="MBE5040051.1"/>
    </source>
</evidence>
<reference evidence="9" key="1">
    <citation type="submission" date="2020-10" db="EMBL/GenBank/DDBJ databases">
        <title>ChiBAC.</title>
        <authorList>
            <person name="Zenner C."/>
            <person name="Hitch T.C.A."/>
            <person name="Clavel T."/>
        </authorList>
    </citation>
    <scope>NUCLEOTIDE SEQUENCE</scope>
    <source>
        <strain evidence="9">DSM 107454</strain>
    </source>
</reference>
<evidence type="ECO:0000256" key="6">
    <source>
        <dbReference type="ARBA" id="ARBA00023136"/>
    </source>
</evidence>
<feature type="transmembrane region" description="Helical" evidence="7">
    <location>
        <begin position="274"/>
        <end position="294"/>
    </location>
</feature>
<dbReference type="InterPro" id="IPR035906">
    <property type="entry name" value="MetI-like_sf"/>
</dbReference>
<dbReference type="GO" id="GO:0055085">
    <property type="term" value="P:transmembrane transport"/>
    <property type="evidence" value="ECO:0007669"/>
    <property type="project" value="InterPro"/>
</dbReference>
<evidence type="ECO:0000256" key="2">
    <source>
        <dbReference type="ARBA" id="ARBA00022448"/>
    </source>
</evidence>
<dbReference type="PROSITE" id="PS50928">
    <property type="entry name" value="ABC_TM1"/>
    <property type="match status" value="1"/>
</dbReference>
<dbReference type="Proteomes" id="UP000806542">
    <property type="component" value="Unassembled WGS sequence"/>
</dbReference>